<evidence type="ECO:0000259" key="2">
    <source>
        <dbReference type="PROSITE" id="PS50930"/>
    </source>
</evidence>
<dbReference type="PANTHER" id="PTHR37299">
    <property type="entry name" value="TRANSCRIPTIONAL REGULATOR-RELATED"/>
    <property type="match status" value="1"/>
</dbReference>
<feature type="domain" description="HTH LytTR-type" evidence="2">
    <location>
        <begin position="382"/>
        <end position="486"/>
    </location>
</feature>
<dbReference type="Proteomes" id="UP000001964">
    <property type="component" value="Chromosome"/>
</dbReference>
<dbReference type="RefSeq" id="WP_011643999.1">
    <property type="nucleotide sequence ID" value="NC_008347.1"/>
</dbReference>
<dbReference type="EMBL" id="CP000449">
    <property type="protein sequence ID" value="ABI66354.1"/>
    <property type="molecule type" value="Genomic_DNA"/>
</dbReference>
<dbReference type="AlphaFoldDB" id="Q0AMY3"/>
<feature type="transmembrane region" description="Helical" evidence="1">
    <location>
        <begin position="185"/>
        <end position="205"/>
    </location>
</feature>
<gene>
    <name evidence="3" type="ordered locus">Mmar10_2062</name>
</gene>
<keyword evidence="1" id="KW-1133">Transmembrane helix</keyword>
<dbReference type="GO" id="GO:0000156">
    <property type="term" value="F:phosphorelay response regulator activity"/>
    <property type="evidence" value="ECO:0007669"/>
    <property type="project" value="InterPro"/>
</dbReference>
<dbReference type="SMART" id="SM00850">
    <property type="entry name" value="LytTR"/>
    <property type="match status" value="1"/>
</dbReference>
<protein>
    <submittedName>
        <fullName evidence="3">Response regulator receiver protein</fullName>
    </submittedName>
</protein>
<dbReference type="STRING" id="394221.Mmar10_2062"/>
<dbReference type="InterPro" id="IPR007492">
    <property type="entry name" value="LytTR_DNA-bd_dom"/>
</dbReference>
<dbReference type="PANTHER" id="PTHR37299:SF1">
    <property type="entry name" value="STAGE 0 SPORULATION PROTEIN A HOMOLOG"/>
    <property type="match status" value="1"/>
</dbReference>
<evidence type="ECO:0000313" key="3">
    <source>
        <dbReference type="EMBL" id="ABI66354.1"/>
    </source>
</evidence>
<organism evidence="3 4">
    <name type="scientific">Maricaulis maris (strain MCS10)</name>
    <name type="common">Caulobacter maris</name>
    <dbReference type="NCBI Taxonomy" id="394221"/>
    <lineage>
        <taxon>Bacteria</taxon>
        <taxon>Pseudomonadati</taxon>
        <taxon>Pseudomonadota</taxon>
        <taxon>Alphaproteobacteria</taxon>
        <taxon>Maricaulales</taxon>
        <taxon>Maricaulaceae</taxon>
        <taxon>Maricaulis</taxon>
    </lineage>
</organism>
<dbReference type="eggNOG" id="COG3279">
    <property type="taxonomic scope" value="Bacteria"/>
</dbReference>
<evidence type="ECO:0000313" key="4">
    <source>
        <dbReference type="Proteomes" id="UP000001964"/>
    </source>
</evidence>
<dbReference type="PROSITE" id="PS50930">
    <property type="entry name" value="HTH_LYTTR"/>
    <property type="match status" value="1"/>
</dbReference>
<dbReference type="GO" id="GO:0003677">
    <property type="term" value="F:DNA binding"/>
    <property type="evidence" value="ECO:0007669"/>
    <property type="project" value="InterPro"/>
</dbReference>
<dbReference type="InterPro" id="IPR046947">
    <property type="entry name" value="LytR-like"/>
</dbReference>
<dbReference type="Gene3D" id="2.40.50.1020">
    <property type="entry name" value="LytTr DNA-binding domain"/>
    <property type="match status" value="1"/>
</dbReference>
<dbReference type="Pfam" id="PF04397">
    <property type="entry name" value="LytTR"/>
    <property type="match status" value="1"/>
</dbReference>
<feature type="transmembrane region" description="Helical" evidence="1">
    <location>
        <begin position="279"/>
        <end position="297"/>
    </location>
</feature>
<feature type="transmembrane region" description="Helical" evidence="1">
    <location>
        <begin position="327"/>
        <end position="345"/>
    </location>
</feature>
<sequence length="489" mass="52418">MMAGWLKAIADRRPGLESVSLMLLALVFLLTAPQPRIEARTPQSVRYVDADVGLAALLADPAAGEPVAYRAIGRPATAGWLVWDDVPISRDGPPPAISTSGPFSATLWFNGERIGEKGRPGADAAEETAGPIDSLFAVPADLIRPDSNQLVMRLSSHRAGYTPYSLVQSLFVLPYSAEIRRPVRYYLPLVSLGAGLVALAIAFALRARRTGDGRGLWLTLSLAGLALAGLAEISRAMINYPYDWHQPRQALSLFGLTVFGAALLRFAQVRWPAPGQVARAWIGVTGLAALASFVLMTGYDARSAAVTACLTGSTALWMAWRGDAQARMLAIGMAAIPVYALFLPADLIDRGVHALVLGLLAIPAIRWPDLLQPEPAAAPAILALQSTGRLTRLSCAEIAHLTAAGNYTEVRTRDGVTHLDNRNLSSLLEILPGDFIRIHRSHAVNLDHVEALTSEVGSRYHLVLTTGAQIPVSRREVAGLRERLAGRKA</sequence>
<feature type="transmembrane region" description="Helical" evidence="1">
    <location>
        <begin position="250"/>
        <end position="267"/>
    </location>
</feature>
<evidence type="ECO:0000256" key="1">
    <source>
        <dbReference type="SAM" id="Phobius"/>
    </source>
</evidence>
<dbReference type="HOGENOM" id="CLU_547291_0_0_5"/>
<accession>Q0AMY3</accession>
<feature type="transmembrane region" description="Helical" evidence="1">
    <location>
        <begin position="217"/>
        <end position="238"/>
    </location>
</feature>
<reference evidence="3 4" key="1">
    <citation type="submission" date="2006-08" db="EMBL/GenBank/DDBJ databases">
        <title>Complete sequence of Maricaulis maris MCS10.</title>
        <authorList>
            <consortium name="US DOE Joint Genome Institute"/>
            <person name="Copeland A."/>
            <person name="Lucas S."/>
            <person name="Lapidus A."/>
            <person name="Barry K."/>
            <person name="Detter J.C."/>
            <person name="Glavina del Rio T."/>
            <person name="Hammon N."/>
            <person name="Israni S."/>
            <person name="Dalin E."/>
            <person name="Tice H."/>
            <person name="Pitluck S."/>
            <person name="Saunders E."/>
            <person name="Brettin T."/>
            <person name="Bruce D."/>
            <person name="Han C."/>
            <person name="Tapia R."/>
            <person name="Gilna P."/>
            <person name="Schmutz J."/>
            <person name="Larimer F."/>
            <person name="Land M."/>
            <person name="Hauser L."/>
            <person name="Kyrpides N."/>
            <person name="Mikhailova N."/>
            <person name="Viollier P."/>
            <person name="Stephens C."/>
            <person name="Richardson P."/>
        </authorList>
    </citation>
    <scope>NUCLEOTIDE SEQUENCE [LARGE SCALE GENOMIC DNA]</scope>
    <source>
        <strain evidence="3 4">MCS10</strain>
    </source>
</reference>
<proteinExistence type="predicted"/>
<keyword evidence="1" id="KW-0472">Membrane</keyword>
<dbReference type="KEGG" id="mmr:Mmar10_2062"/>
<keyword evidence="4" id="KW-1185">Reference proteome</keyword>
<keyword evidence="1" id="KW-0812">Transmembrane</keyword>
<name>Q0AMY3_MARMM</name>